<reference evidence="2" key="1">
    <citation type="submission" date="2024-05" db="EMBL/GenBank/DDBJ databases">
        <title>Planctomycetes of the genus Singulisphaera possess chitinolytic capabilities.</title>
        <authorList>
            <person name="Ivanova A."/>
        </authorList>
    </citation>
    <scope>NUCLEOTIDE SEQUENCE</scope>
    <source>
        <strain evidence="2">Ch08T</strain>
    </source>
</reference>
<dbReference type="PROSITE" id="PS51257">
    <property type="entry name" value="PROKAR_LIPOPROTEIN"/>
    <property type="match status" value="1"/>
</dbReference>
<feature type="chain" id="PRO_5043918844" description="Carboxypeptidase regulatory-like domain-containing protein" evidence="1">
    <location>
        <begin position="20"/>
        <end position="188"/>
    </location>
</feature>
<organism evidence="2">
    <name type="scientific">Singulisphaera sp. Ch08</name>
    <dbReference type="NCBI Taxonomy" id="3120278"/>
    <lineage>
        <taxon>Bacteria</taxon>
        <taxon>Pseudomonadati</taxon>
        <taxon>Planctomycetota</taxon>
        <taxon>Planctomycetia</taxon>
        <taxon>Isosphaerales</taxon>
        <taxon>Isosphaeraceae</taxon>
        <taxon>Singulisphaera</taxon>
    </lineage>
</organism>
<sequence>MFAQKFTACICIAILTAIAGCGSSNGLHLAKVRGKITFKGEPLQYGTIMFEPDNSRGTNGPSAVGPITKDGSFVMSTEESGDGAIVGLHRVAVVGLDPIPEAQQKAMPDPVSAPREYMMAKSQADTRLLTPKKNDVPTFTDKSGKVFRIIVPANLGNPNTSNIKASVARGSNTVNIAINEDGTAEISH</sequence>
<proteinExistence type="predicted"/>
<name>A0AAU7CSK6_9BACT</name>
<evidence type="ECO:0000313" key="2">
    <source>
        <dbReference type="EMBL" id="XBH07940.1"/>
    </source>
</evidence>
<keyword evidence="1" id="KW-0732">Signal</keyword>
<evidence type="ECO:0000256" key="1">
    <source>
        <dbReference type="SAM" id="SignalP"/>
    </source>
</evidence>
<protein>
    <recommendedName>
        <fullName evidence="3">Carboxypeptidase regulatory-like domain-containing protein</fullName>
    </recommendedName>
</protein>
<accession>A0AAU7CSK6</accession>
<gene>
    <name evidence="2" type="ORF">V5E97_18480</name>
</gene>
<dbReference type="RefSeq" id="WP_406700776.1">
    <property type="nucleotide sequence ID" value="NZ_CP155447.1"/>
</dbReference>
<dbReference type="EMBL" id="CP155447">
    <property type="protein sequence ID" value="XBH07940.1"/>
    <property type="molecule type" value="Genomic_DNA"/>
</dbReference>
<evidence type="ECO:0008006" key="3">
    <source>
        <dbReference type="Google" id="ProtNLM"/>
    </source>
</evidence>
<dbReference type="AlphaFoldDB" id="A0AAU7CSK6"/>
<feature type="signal peptide" evidence="1">
    <location>
        <begin position="1"/>
        <end position="19"/>
    </location>
</feature>